<name>A0A8S1NYQ9_9CILI</name>
<evidence type="ECO:0000256" key="2">
    <source>
        <dbReference type="ARBA" id="ARBA00022737"/>
    </source>
</evidence>
<sequence length="366" mass="43021">MAKPITMALLQNKIGSSPYNEVKKLNLWGIDCEDVSPLSIFPNLQILQLSRNQIGTLKHISKLKQLKELYLGQNKIKDIKELEYLKELYNLRVLNLIENPVVEHPEYKKVALKHCLALQILDDSKIMEQDREFLQEQELSIQEQSQNLDDNSDQVVEYENEKQIKNKNEKEKSKKKKLKIQHKFCQSSDQSTNGSKNKFDTYSQKLSNTVNDVKIYPITSETTQQFQKKKQKFPLNDKGEQNKKKKSHPQPTFIQLDSDYSLCQSIKSHRSTLKKLKKLSDKSDQNSQLIQSKLEINLDKQEEHKNSEESWRQMNINQIEDIEEIKVQKRNEQLNEYLVSVIQNLIQFIDKRALQCLYKILCEQVK</sequence>
<evidence type="ECO:0000256" key="3">
    <source>
        <dbReference type="SAM" id="MobiDB-lite"/>
    </source>
</evidence>
<keyword evidence="1" id="KW-0433">Leucine-rich repeat</keyword>
<evidence type="ECO:0000313" key="5">
    <source>
        <dbReference type="Proteomes" id="UP000692954"/>
    </source>
</evidence>
<feature type="compositionally biased region" description="Polar residues" evidence="3">
    <location>
        <begin position="184"/>
        <end position="200"/>
    </location>
</feature>
<dbReference type="EMBL" id="CAJJDN010000065">
    <property type="protein sequence ID" value="CAD8095661.1"/>
    <property type="molecule type" value="Genomic_DNA"/>
</dbReference>
<organism evidence="4 5">
    <name type="scientific">Paramecium sonneborni</name>
    <dbReference type="NCBI Taxonomy" id="65129"/>
    <lineage>
        <taxon>Eukaryota</taxon>
        <taxon>Sar</taxon>
        <taxon>Alveolata</taxon>
        <taxon>Ciliophora</taxon>
        <taxon>Intramacronucleata</taxon>
        <taxon>Oligohymenophorea</taxon>
        <taxon>Peniculida</taxon>
        <taxon>Parameciidae</taxon>
        <taxon>Paramecium</taxon>
    </lineage>
</organism>
<comment type="caution">
    <text evidence="4">The sequence shown here is derived from an EMBL/GenBank/DDBJ whole genome shotgun (WGS) entry which is preliminary data.</text>
</comment>
<evidence type="ECO:0000256" key="1">
    <source>
        <dbReference type="ARBA" id="ARBA00022614"/>
    </source>
</evidence>
<dbReference type="PANTHER" id="PTHR45973">
    <property type="entry name" value="PROTEIN PHOSPHATASE 1 REGULATORY SUBUNIT SDS22-RELATED"/>
    <property type="match status" value="1"/>
</dbReference>
<feature type="region of interest" description="Disordered" evidence="3">
    <location>
        <begin position="225"/>
        <end position="252"/>
    </location>
</feature>
<keyword evidence="5" id="KW-1185">Reference proteome</keyword>
<dbReference type="InterPro" id="IPR001611">
    <property type="entry name" value="Leu-rich_rpt"/>
</dbReference>
<proteinExistence type="predicted"/>
<dbReference type="Proteomes" id="UP000692954">
    <property type="component" value="Unassembled WGS sequence"/>
</dbReference>
<feature type="region of interest" description="Disordered" evidence="3">
    <location>
        <begin position="144"/>
        <end position="200"/>
    </location>
</feature>
<reference evidence="4" key="1">
    <citation type="submission" date="2021-01" db="EMBL/GenBank/DDBJ databases">
        <authorList>
            <consortium name="Genoscope - CEA"/>
            <person name="William W."/>
        </authorList>
    </citation>
    <scope>NUCLEOTIDE SEQUENCE</scope>
</reference>
<evidence type="ECO:0000313" key="4">
    <source>
        <dbReference type="EMBL" id="CAD8095661.1"/>
    </source>
</evidence>
<dbReference type="PROSITE" id="PS51450">
    <property type="entry name" value="LRR"/>
    <property type="match status" value="2"/>
</dbReference>
<gene>
    <name evidence="4" type="ORF">PSON_ATCC_30995.1.T0650026</name>
</gene>
<keyword evidence="2" id="KW-0677">Repeat</keyword>
<dbReference type="AlphaFoldDB" id="A0A8S1NYQ9"/>
<dbReference type="PANTHER" id="PTHR45973:SF35">
    <property type="entry name" value="LEUCINE-RICH REPEAT-CONTAINING PROTEIN 43"/>
    <property type="match status" value="1"/>
</dbReference>
<feature type="compositionally biased region" description="Basic residues" evidence="3">
    <location>
        <begin position="173"/>
        <end position="182"/>
    </location>
</feature>
<dbReference type="OrthoDB" id="433501at2759"/>
<dbReference type="Pfam" id="PF14580">
    <property type="entry name" value="LRR_9"/>
    <property type="match status" value="1"/>
</dbReference>
<protein>
    <recommendedName>
        <fullName evidence="6">Leucine rich repeat protein</fullName>
    </recommendedName>
</protein>
<dbReference type="InterPro" id="IPR050576">
    <property type="entry name" value="Cilia_flagella_integrity"/>
</dbReference>
<evidence type="ECO:0008006" key="6">
    <source>
        <dbReference type="Google" id="ProtNLM"/>
    </source>
</evidence>
<feature type="compositionally biased region" description="Basic and acidic residues" evidence="3">
    <location>
        <begin position="159"/>
        <end position="172"/>
    </location>
</feature>
<accession>A0A8S1NYQ9</accession>